<dbReference type="EMBL" id="DF830071">
    <property type="protein sequence ID" value="GAK63936.1"/>
    <property type="molecule type" value="Genomic_DNA"/>
</dbReference>
<evidence type="ECO:0000313" key="2">
    <source>
        <dbReference type="Proteomes" id="UP000053758"/>
    </source>
</evidence>
<evidence type="ECO:0000313" key="1">
    <source>
        <dbReference type="EMBL" id="GAK63936.1"/>
    </source>
</evidence>
<keyword evidence="2" id="KW-1185">Reference proteome</keyword>
<dbReference type="RefSeq" id="XP_014657576.1">
    <property type="nucleotide sequence ID" value="XM_014802090.1"/>
</dbReference>
<name>A0A081CB90_PSEA2</name>
<dbReference type="GeneID" id="26302966"/>
<protein>
    <submittedName>
        <fullName evidence="1">Uncharacterized protein</fullName>
    </submittedName>
</protein>
<accession>A0A081CB90</accession>
<dbReference type="HOGENOM" id="CLU_752530_0_0_1"/>
<reference evidence="2" key="1">
    <citation type="journal article" date="2014" name="Genome Announc.">
        <title>Draft Genome Sequence of the Yeast Pseudozyma antarctica Type Strain JCM10317, a Producer of the Glycolipid Biosurfactants, Mannosylerythritol Lipids.</title>
        <authorList>
            <person name="Saika A."/>
            <person name="Koike H."/>
            <person name="Hori T."/>
            <person name="Fukuoka T."/>
            <person name="Sato S."/>
            <person name="Habe H."/>
            <person name="Kitamoto D."/>
            <person name="Morita T."/>
        </authorList>
    </citation>
    <scope>NUCLEOTIDE SEQUENCE [LARGE SCALE GENOMIC DNA]</scope>
    <source>
        <strain evidence="2">JCM 10317</strain>
    </source>
</reference>
<sequence>MSATASELSAGAPLACASDAASFPFDRLPDELQSLVIAFALAHVQNSPASGSVADVLCANSFFRRTGVRHLYQHLTLTSRLSLSCALSTLEAHPHYAQYIRALDVYSARIDWKQAMRLARLVSRVQTSAGEGQQPWSRVRSLRVRFPGEAVAEAVEFFTHFQPHHLEWITQSCWLLAPHHSFLRALTPVDAGRAAWSSRLVSLRLGNFCYDVATARMLSELPNLASLTLLGGANKTLQPQTLRTLLTTGNTRVNLRTLRVADCPMRRRNLIELELGVSVPTCSAADNDDVAAEAAGVRFADSAGCVKFCPRCRLRARERIMERYAAHAGVAQVESEQCRHDGTAIAVAEADHSAEEQPETHFLQQRVLESLRWIA</sequence>
<gene>
    <name evidence="1" type="ORF">PAN0_004c2145</name>
</gene>
<organism evidence="1 2">
    <name type="scientific">Pseudozyma antarctica</name>
    <name type="common">Yeast</name>
    <name type="synonym">Candida antarctica</name>
    <dbReference type="NCBI Taxonomy" id="84753"/>
    <lineage>
        <taxon>Eukaryota</taxon>
        <taxon>Fungi</taxon>
        <taxon>Dikarya</taxon>
        <taxon>Basidiomycota</taxon>
        <taxon>Ustilaginomycotina</taxon>
        <taxon>Ustilaginomycetes</taxon>
        <taxon>Ustilaginales</taxon>
        <taxon>Ustilaginaceae</taxon>
        <taxon>Moesziomyces</taxon>
    </lineage>
</organism>
<dbReference type="OrthoDB" id="613763at2759"/>
<dbReference type="Proteomes" id="UP000053758">
    <property type="component" value="Unassembled WGS sequence"/>
</dbReference>
<dbReference type="AlphaFoldDB" id="A0A081CB90"/>
<proteinExistence type="predicted"/>